<comment type="caution">
    <text evidence="1">The sequence shown here is derived from an EMBL/GenBank/DDBJ whole genome shotgun (WGS) entry which is preliminary data.</text>
</comment>
<reference evidence="1" key="4">
    <citation type="journal article" date="2022" name="PLoS Pathog.">
        <title>Chromosome-level genome of Schistosoma haematobium underpins genome-wide explorations of molecular variation.</title>
        <authorList>
            <person name="Stroehlein A.J."/>
            <person name="Korhonen P.K."/>
            <person name="Lee V.V."/>
            <person name="Ralph S.A."/>
            <person name="Mentink-Kane M."/>
            <person name="You H."/>
            <person name="McManus D.P."/>
            <person name="Tchuente L.T."/>
            <person name="Stothard J.R."/>
            <person name="Kaur P."/>
            <person name="Dudchenko O."/>
            <person name="Aiden E.L."/>
            <person name="Yang B."/>
            <person name="Yang H."/>
            <person name="Emery A.M."/>
            <person name="Webster B.L."/>
            <person name="Brindley P.J."/>
            <person name="Rollinson D."/>
            <person name="Chang B.C.H."/>
            <person name="Gasser R.B."/>
            <person name="Young N.D."/>
        </authorList>
    </citation>
    <scope>NUCLEOTIDE SEQUENCE</scope>
</reference>
<proteinExistence type="predicted"/>
<evidence type="ECO:0000313" key="2">
    <source>
        <dbReference type="Proteomes" id="UP000471633"/>
    </source>
</evidence>
<reference evidence="1" key="3">
    <citation type="submission" date="2021-06" db="EMBL/GenBank/DDBJ databases">
        <title>Chromosome-level genome assembly for S. haematobium.</title>
        <authorList>
            <person name="Stroehlein A.J."/>
        </authorList>
    </citation>
    <scope>NUCLEOTIDE SEQUENCE</scope>
</reference>
<dbReference type="CTD" id="75576727"/>
<protein>
    <submittedName>
        <fullName evidence="1">Uncharacterized protein</fullName>
    </submittedName>
</protein>
<reference evidence="1" key="1">
    <citation type="journal article" date="2012" name="Nat. Genet.">
        <title>Whole-genome sequence of Schistosoma haematobium.</title>
        <authorList>
            <person name="Young N.D."/>
            <person name="Jex A.R."/>
            <person name="Li B."/>
            <person name="Liu S."/>
            <person name="Yang L."/>
            <person name="Xiong Z."/>
            <person name="Li Y."/>
            <person name="Cantacessi C."/>
            <person name="Hall R.S."/>
            <person name="Xu X."/>
            <person name="Chen F."/>
            <person name="Wu X."/>
            <person name="Zerlotini A."/>
            <person name="Oliveira G."/>
            <person name="Hofmann A."/>
            <person name="Zhang G."/>
            <person name="Fang X."/>
            <person name="Kang Y."/>
            <person name="Campbell B.E."/>
            <person name="Loukas A."/>
            <person name="Ranganathan S."/>
            <person name="Rollinson D."/>
            <person name="Rinaldi G."/>
            <person name="Brindley P.J."/>
            <person name="Yang H."/>
            <person name="Wang J."/>
            <person name="Wang J."/>
            <person name="Gasser R.B."/>
        </authorList>
    </citation>
    <scope>NUCLEOTIDE SEQUENCE</scope>
</reference>
<name>A0A922S3S7_SCHHA</name>
<reference evidence="1" key="2">
    <citation type="journal article" date="2019" name="Gigascience">
        <title>High-quality Schistosoma haematobium genome achieved by single-molecule and long-range sequencing.</title>
        <authorList>
            <person name="Stroehlein A.J."/>
            <person name="Korhonen P.K."/>
            <person name="Chong T.M."/>
            <person name="Lim Y.L."/>
            <person name="Chan K.G."/>
            <person name="Webster B."/>
            <person name="Rollinson D."/>
            <person name="Brindley P.J."/>
            <person name="Gasser R.B."/>
            <person name="Young N.D."/>
        </authorList>
    </citation>
    <scope>NUCLEOTIDE SEQUENCE</scope>
</reference>
<dbReference type="GeneID" id="75576727"/>
<organism evidence="1 2">
    <name type="scientific">Schistosoma haematobium</name>
    <name type="common">Blood fluke</name>
    <dbReference type="NCBI Taxonomy" id="6185"/>
    <lineage>
        <taxon>Eukaryota</taxon>
        <taxon>Metazoa</taxon>
        <taxon>Spiralia</taxon>
        <taxon>Lophotrochozoa</taxon>
        <taxon>Platyhelminthes</taxon>
        <taxon>Trematoda</taxon>
        <taxon>Digenea</taxon>
        <taxon>Strigeidida</taxon>
        <taxon>Schistosomatoidea</taxon>
        <taxon>Schistosomatidae</taxon>
        <taxon>Schistosoma</taxon>
    </lineage>
</organism>
<accession>A0A922S3S7</accession>
<dbReference type="RefSeq" id="XP_051072160.1">
    <property type="nucleotide sequence ID" value="XM_051208716.1"/>
</dbReference>
<dbReference type="EMBL" id="AMPZ03000002">
    <property type="protein sequence ID" value="KAH9592085.1"/>
    <property type="molecule type" value="Genomic_DNA"/>
</dbReference>
<gene>
    <name evidence="1" type="ORF">MS3_00001237</name>
</gene>
<sequence>MMVVIVFEVSAPYCRTVLTIVLKILTLILVESCFEFHIFFNCRNEALALPILALTFASDPPCSSMMLSRYVKDSTFSRASPSSVIELVFAVLCLRISPFPLCILRPTDEKAAATLLVFIYICPCVWNRRARSSTKSKSSNLFRAIHPVPCFPSDVEVFIIQPTIRRKRKEKSRHPYLTLVLTCNVSVICSSCTTLQCIPSYEFRIMLTIFSGTP</sequence>
<dbReference type="Proteomes" id="UP000471633">
    <property type="component" value="Unassembled WGS sequence"/>
</dbReference>
<evidence type="ECO:0000313" key="1">
    <source>
        <dbReference type="EMBL" id="KAH9592085.1"/>
    </source>
</evidence>
<dbReference type="KEGG" id="shx:MS3_00001237"/>
<dbReference type="AlphaFoldDB" id="A0A922S3S7"/>
<keyword evidence="2" id="KW-1185">Reference proteome</keyword>